<dbReference type="EMBL" id="AMQN01006508">
    <property type="status" value="NOT_ANNOTATED_CDS"/>
    <property type="molecule type" value="Genomic_DNA"/>
</dbReference>
<proteinExistence type="predicted"/>
<dbReference type="EnsemblMetazoa" id="CapteT200086">
    <property type="protein sequence ID" value="CapteP200086"/>
    <property type="gene ID" value="CapteG200086"/>
</dbReference>
<dbReference type="AlphaFoldDB" id="R7UYS7"/>
<evidence type="ECO:0000313" key="3">
    <source>
        <dbReference type="Proteomes" id="UP000014760"/>
    </source>
</evidence>
<dbReference type="EMBL" id="KB298546">
    <property type="protein sequence ID" value="ELU09082.1"/>
    <property type="molecule type" value="Genomic_DNA"/>
</dbReference>
<protein>
    <submittedName>
        <fullName evidence="1 2">Uncharacterized protein</fullName>
    </submittedName>
</protein>
<dbReference type="Proteomes" id="UP000014760">
    <property type="component" value="Unassembled WGS sequence"/>
</dbReference>
<keyword evidence="3" id="KW-1185">Reference proteome</keyword>
<reference evidence="3" key="1">
    <citation type="submission" date="2012-12" db="EMBL/GenBank/DDBJ databases">
        <authorList>
            <person name="Hellsten U."/>
            <person name="Grimwood J."/>
            <person name="Chapman J.A."/>
            <person name="Shapiro H."/>
            <person name="Aerts A."/>
            <person name="Otillar R.P."/>
            <person name="Terry A.Y."/>
            <person name="Boore J.L."/>
            <person name="Simakov O."/>
            <person name="Marletaz F."/>
            <person name="Cho S.-J."/>
            <person name="Edsinger-Gonzales E."/>
            <person name="Havlak P."/>
            <person name="Kuo D.-H."/>
            <person name="Larsson T."/>
            <person name="Lv J."/>
            <person name="Arendt D."/>
            <person name="Savage R."/>
            <person name="Osoegawa K."/>
            <person name="de Jong P."/>
            <person name="Lindberg D.R."/>
            <person name="Seaver E.C."/>
            <person name="Weisblat D.A."/>
            <person name="Putnam N.H."/>
            <person name="Grigoriev I.V."/>
            <person name="Rokhsar D.S."/>
        </authorList>
    </citation>
    <scope>NUCLEOTIDE SEQUENCE</scope>
    <source>
        <strain evidence="3">I ESC-2004</strain>
    </source>
</reference>
<gene>
    <name evidence="1" type="ORF">CAPTEDRAFT_200086</name>
</gene>
<reference evidence="1 3" key="2">
    <citation type="journal article" date="2013" name="Nature">
        <title>Insights into bilaterian evolution from three spiralian genomes.</title>
        <authorList>
            <person name="Simakov O."/>
            <person name="Marletaz F."/>
            <person name="Cho S.J."/>
            <person name="Edsinger-Gonzales E."/>
            <person name="Havlak P."/>
            <person name="Hellsten U."/>
            <person name="Kuo D.H."/>
            <person name="Larsson T."/>
            <person name="Lv J."/>
            <person name="Arendt D."/>
            <person name="Savage R."/>
            <person name="Osoegawa K."/>
            <person name="de Jong P."/>
            <person name="Grimwood J."/>
            <person name="Chapman J.A."/>
            <person name="Shapiro H."/>
            <person name="Aerts A."/>
            <person name="Otillar R.P."/>
            <person name="Terry A.Y."/>
            <person name="Boore J.L."/>
            <person name="Grigoriev I.V."/>
            <person name="Lindberg D.R."/>
            <person name="Seaver E.C."/>
            <person name="Weisblat D.A."/>
            <person name="Putnam N.H."/>
            <person name="Rokhsar D.S."/>
        </authorList>
    </citation>
    <scope>NUCLEOTIDE SEQUENCE</scope>
    <source>
        <strain evidence="1 3">I ESC-2004</strain>
    </source>
</reference>
<organism evidence="1">
    <name type="scientific">Capitella teleta</name>
    <name type="common">Polychaete worm</name>
    <dbReference type="NCBI Taxonomy" id="283909"/>
    <lineage>
        <taxon>Eukaryota</taxon>
        <taxon>Metazoa</taxon>
        <taxon>Spiralia</taxon>
        <taxon>Lophotrochozoa</taxon>
        <taxon>Annelida</taxon>
        <taxon>Polychaeta</taxon>
        <taxon>Sedentaria</taxon>
        <taxon>Scolecida</taxon>
        <taxon>Capitellidae</taxon>
        <taxon>Capitella</taxon>
    </lineage>
</organism>
<evidence type="ECO:0000313" key="2">
    <source>
        <dbReference type="EnsemblMetazoa" id="CapteP200086"/>
    </source>
</evidence>
<evidence type="ECO:0000313" key="1">
    <source>
        <dbReference type="EMBL" id="ELU09082.1"/>
    </source>
</evidence>
<name>R7UYS7_CAPTE</name>
<accession>R7UYS7</accession>
<reference evidence="2" key="3">
    <citation type="submission" date="2015-06" db="UniProtKB">
        <authorList>
            <consortium name="EnsemblMetazoa"/>
        </authorList>
    </citation>
    <scope>IDENTIFICATION</scope>
</reference>
<sequence length="189" mass="21047">MNQCPSCLHAYDDRLRRPLVAVCGHRRCCKCSSSPCAVCPSNNNIHLAKGSTTAQRNANQLTFGTATVIEGEEWPPVDVLLSFLLGGALTILTIFSVHLRSNMGNYLPWSSTRFAKHALVSSNRVFLLQPLSLRRRPQKEFLCLRSRRTFFICVIVADEKVKEKSGNLVIQRISHEGCCVGCETGIEQI</sequence>
<dbReference type="HOGENOM" id="CLU_1435692_0_0_1"/>